<dbReference type="EMBL" id="JAACBX020000002">
    <property type="protein sequence ID" value="MBM0244296.1"/>
    <property type="molecule type" value="Genomic_DNA"/>
</dbReference>
<gene>
    <name evidence="4" type="ORF">D9543_05060</name>
    <name evidence="3" type="ORF">GWO63_008510</name>
</gene>
<dbReference type="EMBL" id="REGC01000004">
    <property type="protein sequence ID" value="RMB62677.1"/>
    <property type="molecule type" value="Genomic_DNA"/>
</dbReference>
<evidence type="ECO:0000256" key="1">
    <source>
        <dbReference type="SAM" id="MobiDB-lite"/>
    </source>
</evidence>
<dbReference type="InterPro" id="IPR029058">
    <property type="entry name" value="AB_hydrolase_fold"/>
</dbReference>
<dbReference type="Proteomes" id="UP001518680">
    <property type="component" value="Unassembled WGS sequence"/>
</dbReference>
<name>A0A3M0GDX4_9CORY</name>
<evidence type="ECO:0000259" key="2">
    <source>
        <dbReference type="Pfam" id="PF06259"/>
    </source>
</evidence>
<reference evidence="4 5" key="1">
    <citation type="submission" date="2018-10" db="EMBL/GenBank/DDBJ databases">
        <title>Corynebacterium macginleyi genome sequencing and assembly of the type strain and two clinical samples.</title>
        <authorList>
            <person name="Bernier A.-M."/>
            <person name="Bernard K."/>
        </authorList>
    </citation>
    <scope>NUCLEOTIDE SEQUENCE [LARGE SCALE GENOMIC DNA]</scope>
    <source>
        <strain evidence="4 5">NML 120205</strain>
    </source>
</reference>
<sequence length="392" mass="41576">MNLSTALRHSAAQLAADHSGLHTHYADSHNDWRSIPLGGPAGVAARSGLAEATEWLRSPLEEMKQVIEVLNHHADLQAWREGVEARIISFLGKLDEFSVPAALAGGVLLREVRELGDALDWLCAREIDALCTPTGVQPPQRLEDFGDLPLDTIHEINLAQASDRVVQLAASNPDMRIVETSPGRLVALVDPESFHTEPACVTTFVEGVHSSDPSTWQRAIDRGRAIATASGGPAAVWLGYQAPSSLPRAVHADPARAAGQELVRFQRGIGARYPGAKRTVVGYSYGSVVTGYAAREENIASDIVLVGSPGTSARHASELHGTVWAATNDNDPIAIATGPLGGIHGPDPTTQSFGATALPGADGLPGDHSSYWEDPQFLRGLGKVASHNSRPE</sequence>
<proteinExistence type="predicted"/>
<dbReference type="InterPro" id="IPR010427">
    <property type="entry name" value="DUF1023"/>
</dbReference>
<dbReference type="SUPFAM" id="SSF53474">
    <property type="entry name" value="alpha/beta-Hydrolases"/>
    <property type="match status" value="1"/>
</dbReference>
<dbReference type="RefSeq" id="WP_121927697.1">
    <property type="nucleotide sequence ID" value="NZ_JAACBT010000007.1"/>
</dbReference>
<protein>
    <recommendedName>
        <fullName evidence="2">DUF1023 domain-containing protein</fullName>
    </recommendedName>
</protein>
<dbReference type="AlphaFoldDB" id="A0A3M0GDX4"/>
<dbReference type="Proteomes" id="UP000270649">
    <property type="component" value="Unassembled WGS sequence"/>
</dbReference>
<evidence type="ECO:0000313" key="6">
    <source>
        <dbReference type="Proteomes" id="UP001518680"/>
    </source>
</evidence>
<reference evidence="3 6" key="2">
    <citation type="submission" date="2021-01" db="EMBL/GenBank/DDBJ databases">
        <title>Complete genome sequences of Corynebacterium macginleyi strains isolated from infectious keratitis.</title>
        <authorList>
            <person name="Sagerfors S."/>
            <person name="Poehlein A."/>
            <person name="Soderquist B."/>
            <person name="Bruggemann H."/>
        </authorList>
    </citation>
    <scope>NUCLEOTIDE SEQUENCE [LARGE SCALE GENOMIC DNA]</scope>
    <source>
        <strain evidence="3 6">12T220</strain>
    </source>
</reference>
<keyword evidence="6" id="KW-1185">Reference proteome</keyword>
<evidence type="ECO:0000313" key="5">
    <source>
        <dbReference type="Proteomes" id="UP000270649"/>
    </source>
</evidence>
<dbReference type="Pfam" id="PF06259">
    <property type="entry name" value="Abhydrolase_8"/>
    <property type="match status" value="1"/>
</dbReference>
<organism evidence="4 5">
    <name type="scientific">Corynebacterium macginleyi</name>
    <dbReference type="NCBI Taxonomy" id="38290"/>
    <lineage>
        <taxon>Bacteria</taxon>
        <taxon>Bacillati</taxon>
        <taxon>Actinomycetota</taxon>
        <taxon>Actinomycetes</taxon>
        <taxon>Mycobacteriales</taxon>
        <taxon>Corynebacteriaceae</taxon>
        <taxon>Corynebacterium</taxon>
    </lineage>
</organism>
<evidence type="ECO:0000313" key="3">
    <source>
        <dbReference type="EMBL" id="MBM0244296.1"/>
    </source>
</evidence>
<feature type="region of interest" description="Disordered" evidence="1">
    <location>
        <begin position="346"/>
        <end position="367"/>
    </location>
</feature>
<accession>A0A3M0GDX4</accession>
<comment type="caution">
    <text evidence="4">The sequence shown here is derived from an EMBL/GenBank/DDBJ whole genome shotgun (WGS) entry which is preliminary data.</text>
</comment>
<evidence type="ECO:0000313" key="4">
    <source>
        <dbReference type="EMBL" id="RMB62677.1"/>
    </source>
</evidence>
<feature type="domain" description="DUF1023" evidence="2">
    <location>
        <begin position="227"/>
        <end position="334"/>
    </location>
</feature>